<dbReference type="Gene3D" id="2.80.10.50">
    <property type="match status" value="1"/>
</dbReference>
<dbReference type="SUPFAM" id="SSF50370">
    <property type="entry name" value="Ricin B-like lectins"/>
    <property type="match status" value="1"/>
</dbReference>
<feature type="compositionally biased region" description="Acidic residues" evidence="21">
    <location>
        <begin position="140"/>
        <end position="150"/>
    </location>
</feature>
<dbReference type="SUPFAM" id="SSF53448">
    <property type="entry name" value="Nucleotide-diphospho-sugar transferases"/>
    <property type="match status" value="1"/>
</dbReference>
<evidence type="ECO:0000256" key="16">
    <source>
        <dbReference type="ARBA" id="ARBA00023211"/>
    </source>
</evidence>
<dbReference type="Proteomes" id="UP000005447">
    <property type="component" value="Unassembled WGS sequence"/>
</dbReference>
<comment type="pathway">
    <text evidence="3 20">Protein modification; protein glycosylation.</text>
</comment>
<feature type="region of interest" description="Disordered" evidence="21">
    <location>
        <begin position="123"/>
        <end position="150"/>
    </location>
</feature>
<dbReference type="GO" id="GO:0030133">
    <property type="term" value="C:transport vesicle"/>
    <property type="evidence" value="ECO:0007669"/>
    <property type="project" value="Ensembl"/>
</dbReference>
<comment type="function">
    <text evidence="19">Catalyzes the initial reaction in O-linked oligosaccharide biosynthesis, the transfer of an N-acetyl-D-galactosamine residue to a serine or threonine residue on the protein receptor. Although it displays a much weaker activity toward all substrates tested compared to GALNT2, it is able to transfer up to seven GalNAc residues to the Muc5AC peptide, suggesting that it can fill vicinal Thr/Ser residues in cooperation with other GALNT proteins. Prefers Muc1a as substrate.</text>
</comment>
<comment type="catalytic activity">
    <reaction evidence="17">
        <text>L-threonyl-[protein] + UDP-N-acetyl-alpha-D-galactosamine = a 3-O-[N-acetyl-alpha-D-galactosaminyl]-L-threonyl-[protein] + UDP + H(+)</text>
        <dbReference type="Rhea" id="RHEA:52424"/>
        <dbReference type="Rhea" id="RHEA-COMP:11060"/>
        <dbReference type="Rhea" id="RHEA-COMP:11689"/>
        <dbReference type="ChEBI" id="CHEBI:15378"/>
        <dbReference type="ChEBI" id="CHEBI:30013"/>
        <dbReference type="ChEBI" id="CHEBI:58223"/>
        <dbReference type="ChEBI" id="CHEBI:67138"/>
        <dbReference type="ChEBI" id="CHEBI:87075"/>
        <dbReference type="EC" id="2.4.1.41"/>
    </reaction>
</comment>
<dbReference type="GeneID" id="100726167"/>
<dbReference type="GO" id="GO:0000139">
    <property type="term" value="C:Golgi membrane"/>
    <property type="evidence" value="ECO:0007669"/>
    <property type="project" value="UniProtKB-SubCell"/>
</dbReference>
<evidence type="ECO:0000256" key="13">
    <source>
        <dbReference type="ARBA" id="ARBA00023136"/>
    </source>
</evidence>
<keyword evidence="11 20" id="KW-1133">Transmembrane helix</keyword>
<evidence type="ECO:0000313" key="24">
    <source>
        <dbReference type="Proteomes" id="UP000005447"/>
    </source>
</evidence>
<dbReference type="InterPro" id="IPR001173">
    <property type="entry name" value="Glyco_trans_2-like"/>
</dbReference>
<dbReference type="Pfam" id="PF00652">
    <property type="entry name" value="Ricin_B_lectin"/>
    <property type="match status" value="1"/>
</dbReference>
<evidence type="ECO:0000256" key="19">
    <source>
        <dbReference type="ARBA" id="ARBA00054349"/>
    </source>
</evidence>
<feature type="transmembrane region" description="Helical" evidence="20">
    <location>
        <begin position="16"/>
        <end position="37"/>
    </location>
</feature>
<evidence type="ECO:0000256" key="17">
    <source>
        <dbReference type="ARBA" id="ARBA00050905"/>
    </source>
</evidence>
<protein>
    <recommendedName>
        <fullName evidence="20">Polypeptide N-acetylgalactosaminyltransferase</fullName>
        <ecNumber evidence="20">2.4.1.-</ecNumber>
    </recommendedName>
    <alternativeName>
        <fullName evidence="20">Protein-UDP acetylgalactosaminyltransferase</fullName>
    </alternativeName>
</protein>
<dbReference type="AlphaFoldDB" id="H0V0Y8"/>
<evidence type="ECO:0000256" key="5">
    <source>
        <dbReference type="ARBA" id="ARBA00022676"/>
    </source>
</evidence>
<dbReference type="InterPro" id="IPR000772">
    <property type="entry name" value="Ricin_B_lectin"/>
</dbReference>
<dbReference type="HOGENOM" id="CLU_013477_0_3_1"/>
<dbReference type="SMART" id="SM00458">
    <property type="entry name" value="RICIN"/>
    <property type="match status" value="1"/>
</dbReference>
<dbReference type="eggNOG" id="KOG3736">
    <property type="taxonomic scope" value="Eukaryota"/>
</dbReference>
<evidence type="ECO:0000256" key="7">
    <source>
        <dbReference type="ARBA" id="ARBA00022692"/>
    </source>
</evidence>
<dbReference type="CTD" id="117248"/>
<dbReference type="PANTHER" id="PTHR11675:SF36">
    <property type="entry name" value="POLYPEPTIDE N-ACETYLGALACTOSAMINYLTRANSFERASE 15"/>
    <property type="match status" value="1"/>
</dbReference>
<dbReference type="PROSITE" id="PS50231">
    <property type="entry name" value="RICIN_B_LECTIN"/>
    <property type="match status" value="1"/>
</dbReference>
<keyword evidence="15" id="KW-0325">Glycoprotein</keyword>
<dbReference type="InterPro" id="IPR045885">
    <property type="entry name" value="GalNAc-T"/>
</dbReference>
<dbReference type="EMBL" id="AAKN02001915">
    <property type="status" value="NOT_ANNOTATED_CDS"/>
    <property type="molecule type" value="Genomic_DNA"/>
</dbReference>
<dbReference type="Gene3D" id="3.90.550.10">
    <property type="entry name" value="Spore Coat Polysaccharide Biosynthesis Protein SpsA, Chain A"/>
    <property type="match status" value="1"/>
</dbReference>
<dbReference type="PANTHER" id="PTHR11675">
    <property type="entry name" value="N-ACETYLGALACTOSAMINYLTRANSFERASE"/>
    <property type="match status" value="1"/>
</dbReference>
<comment type="cofactor">
    <cofactor evidence="1 20">
        <name>Mn(2+)</name>
        <dbReference type="ChEBI" id="CHEBI:29035"/>
    </cofactor>
</comment>
<feature type="compositionally biased region" description="Basic and acidic residues" evidence="21">
    <location>
        <begin position="125"/>
        <end position="139"/>
    </location>
</feature>
<keyword evidence="6 20" id="KW-0808">Transferase</keyword>
<dbReference type="GO" id="GO:0046872">
    <property type="term" value="F:metal ion binding"/>
    <property type="evidence" value="ECO:0007669"/>
    <property type="project" value="UniProtKB-KW"/>
</dbReference>
<dbReference type="GO" id="GO:0004653">
    <property type="term" value="F:polypeptide N-acetylgalactosaminyltransferase activity"/>
    <property type="evidence" value="ECO:0007669"/>
    <property type="project" value="UniProtKB-EC"/>
</dbReference>
<comment type="subcellular location">
    <subcellularLocation>
        <location evidence="2 20">Golgi apparatus membrane</location>
        <topology evidence="2 20">Single-pass type II membrane protein</topology>
    </subcellularLocation>
</comment>
<dbReference type="CDD" id="cd02510">
    <property type="entry name" value="pp-GalNAc-T"/>
    <property type="match status" value="1"/>
</dbReference>
<dbReference type="Pfam" id="PF00535">
    <property type="entry name" value="Glycos_transf_2"/>
    <property type="match status" value="1"/>
</dbReference>
<evidence type="ECO:0000256" key="15">
    <source>
        <dbReference type="ARBA" id="ARBA00023180"/>
    </source>
</evidence>
<keyword evidence="24" id="KW-1185">Reference proteome</keyword>
<dbReference type="PROSITE" id="PS51257">
    <property type="entry name" value="PROKAR_LIPOPROTEIN"/>
    <property type="match status" value="1"/>
</dbReference>
<dbReference type="Bgee" id="ENSCPOG00000003476">
    <property type="expression patterns" value="Expressed in zone of skin and 8 other cell types or tissues"/>
</dbReference>
<dbReference type="InterPro" id="IPR029044">
    <property type="entry name" value="Nucleotide-diphossugar_trans"/>
</dbReference>
<keyword evidence="12 20" id="KW-0333">Golgi apparatus</keyword>
<evidence type="ECO:0000256" key="20">
    <source>
        <dbReference type="RuleBase" id="RU361242"/>
    </source>
</evidence>
<sequence>MLLKKRYRHGPCRHQFLLLLLMLGCLLMVVTVLYPPLPTLHQAVTTQASKHSSEAGYHLDLGESQEWVLGNEEEVEEYGLLEDLPSFISLQEDQLLMAVASPRARRNQSQGRRGGSYRFIKHLRRQNEEAPDRDWGTKEEDGEVSEEEELGPLNLDSQGLNEVLSAHLPLQRVLPEVRHPLCLQQQLGDSLPTASIILCFHDEAWSTLLRTVHSILNTAPTAFLKEIVLVDDLSKQGQLKSALSEYVAQLEGVKLLRSTKRLGAIRARMLGATRATGDVLVFMDTHCECHPGWLEPLLSRIAGDRSRVVSPVIDIIDWKTFQYYPSKGLQHGVLDWKLDFFWEPLPEHERIALPSPISPIRSPVVPGEVVALDRRYFQNIGAYDPLMSLRGGENLELSFKAWLCGGSVEILPCSRVGHVYRNQEARSPLEQEAILRNKVLIAETWLGSFKEVFYRHNPEAFTLNKAEKPDCTERLQLQSRLGCRTFHWFLANIYPRMYPSEHRPKFSGKLHNSGLGLCADCQAERGFLGCPMTLAPCNDSRKQQHLEHTGRKEIHFGSPQHLCLDIKKEQVVLQNCTEEGPAIHQQHWDFQENGMIVHIISGKCMEAMVQQNNKELFLSQCDGKASQLWQFDEVHPVDKR</sequence>
<dbReference type="EC" id="2.4.1.-" evidence="20"/>
<evidence type="ECO:0000256" key="9">
    <source>
        <dbReference type="ARBA" id="ARBA00022734"/>
    </source>
</evidence>
<keyword evidence="5 20" id="KW-0328">Glycosyltransferase</keyword>
<dbReference type="FunFam" id="2.80.10.50:FF:000058">
    <property type="entry name" value="Polypeptide N-acetylgalactosaminyltransferase"/>
    <property type="match status" value="1"/>
</dbReference>
<evidence type="ECO:0000256" key="11">
    <source>
        <dbReference type="ARBA" id="ARBA00022989"/>
    </source>
</evidence>
<evidence type="ECO:0000256" key="18">
    <source>
        <dbReference type="ARBA" id="ARBA00052209"/>
    </source>
</evidence>
<dbReference type="VEuPathDB" id="HostDB:ENSCPOG00000003476"/>
<keyword evidence="7 20" id="KW-0812">Transmembrane</keyword>
<evidence type="ECO:0000256" key="10">
    <source>
        <dbReference type="ARBA" id="ARBA00022968"/>
    </source>
</evidence>
<dbReference type="RefSeq" id="XP_003480227.1">
    <property type="nucleotide sequence ID" value="XM_003480179.5"/>
</dbReference>
<reference evidence="23" key="3">
    <citation type="submission" date="2025-09" db="UniProtKB">
        <authorList>
            <consortium name="Ensembl"/>
        </authorList>
    </citation>
    <scope>IDENTIFICATION</scope>
    <source>
        <strain evidence="23">2N</strain>
    </source>
</reference>
<dbReference type="UniPathway" id="UPA00378"/>
<reference evidence="23" key="2">
    <citation type="submission" date="2025-08" db="UniProtKB">
        <authorList>
            <consortium name="Ensembl"/>
        </authorList>
    </citation>
    <scope>IDENTIFICATION</scope>
    <source>
        <strain evidence="23">2N</strain>
    </source>
</reference>
<dbReference type="OrthoDB" id="416652at2759"/>
<evidence type="ECO:0000256" key="6">
    <source>
        <dbReference type="ARBA" id="ARBA00022679"/>
    </source>
</evidence>
<feature type="domain" description="Ricin B lectin" evidence="22">
    <location>
        <begin position="507"/>
        <end position="632"/>
    </location>
</feature>
<keyword evidence="9 20" id="KW-0430">Lectin</keyword>
<dbReference type="FunFam" id="3.90.550.10:FF:000081">
    <property type="entry name" value="Polypeptide N-acetylgalactosaminyltransferase"/>
    <property type="match status" value="1"/>
</dbReference>
<dbReference type="GeneTree" id="ENSGT00940000160808"/>
<keyword evidence="16 20" id="KW-0464">Manganese</keyword>
<evidence type="ECO:0000256" key="8">
    <source>
        <dbReference type="ARBA" id="ARBA00022723"/>
    </source>
</evidence>
<dbReference type="STRING" id="10141.ENSCPOP00000003141"/>
<comment type="similarity">
    <text evidence="4 20">Belongs to the glycosyltransferase 2 family. GalNAc-T subfamily.</text>
</comment>
<proteinExistence type="inferred from homology"/>
<evidence type="ECO:0000313" key="23">
    <source>
        <dbReference type="Ensembl" id="ENSCPOP00000003141.2"/>
    </source>
</evidence>
<reference evidence="24" key="1">
    <citation type="journal article" date="2011" name="Nature">
        <title>A high-resolution map of human evolutionary constraint using 29 mammals.</title>
        <authorList>
            <person name="Lindblad-Toh K."/>
            <person name="Garber M."/>
            <person name="Zuk O."/>
            <person name="Lin M.F."/>
            <person name="Parker B.J."/>
            <person name="Washietl S."/>
            <person name="Kheradpour P."/>
            <person name="Ernst J."/>
            <person name="Jordan G."/>
            <person name="Mauceli E."/>
            <person name="Ward L.D."/>
            <person name="Lowe C.B."/>
            <person name="Holloway A.K."/>
            <person name="Clamp M."/>
            <person name="Gnerre S."/>
            <person name="Alfoldi J."/>
            <person name="Beal K."/>
            <person name="Chang J."/>
            <person name="Clawson H."/>
            <person name="Cuff J."/>
            <person name="Di Palma F."/>
            <person name="Fitzgerald S."/>
            <person name="Flicek P."/>
            <person name="Guttman M."/>
            <person name="Hubisz M.J."/>
            <person name="Jaffe D.B."/>
            <person name="Jungreis I."/>
            <person name="Kent W.J."/>
            <person name="Kostka D."/>
            <person name="Lara M."/>
            <person name="Martins A.L."/>
            <person name="Massingham T."/>
            <person name="Moltke I."/>
            <person name="Raney B.J."/>
            <person name="Rasmussen M.D."/>
            <person name="Robinson J."/>
            <person name="Stark A."/>
            <person name="Vilella A.J."/>
            <person name="Wen J."/>
            <person name="Xie X."/>
            <person name="Zody M.C."/>
            <person name="Baldwin J."/>
            <person name="Bloom T."/>
            <person name="Chin C.W."/>
            <person name="Heiman D."/>
            <person name="Nicol R."/>
            <person name="Nusbaum C."/>
            <person name="Young S."/>
            <person name="Wilkinson J."/>
            <person name="Worley K.C."/>
            <person name="Kovar C.L."/>
            <person name="Muzny D.M."/>
            <person name="Gibbs R.A."/>
            <person name="Cree A."/>
            <person name="Dihn H.H."/>
            <person name="Fowler G."/>
            <person name="Jhangiani S."/>
            <person name="Joshi V."/>
            <person name="Lee S."/>
            <person name="Lewis L.R."/>
            <person name="Nazareth L.V."/>
            <person name="Okwuonu G."/>
            <person name="Santibanez J."/>
            <person name="Warren W.C."/>
            <person name="Mardis E.R."/>
            <person name="Weinstock G.M."/>
            <person name="Wilson R.K."/>
            <person name="Delehaunty K."/>
            <person name="Dooling D."/>
            <person name="Fronik C."/>
            <person name="Fulton L."/>
            <person name="Fulton B."/>
            <person name="Graves T."/>
            <person name="Minx P."/>
            <person name="Sodergren E."/>
            <person name="Birney E."/>
            <person name="Margulies E.H."/>
            <person name="Herrero J."/>
            <person name="Green E.D."/>
            <person name="Haussler D."/>
            <person name="Siepel A."/>
            <person name="Goldman N."/>
            <person name="Pollard K.S."/>
            <person name="Pedersen J.S."/>
            <person name="Lander E.S."/>
            <person name="Kellis M."/>
        </authorList>
    </citation>
    <scope>NUCLEOTIDE SEQUENCE [LARGE SCALE GENOMIC DNA]</scope>
    <source>
        <strain evidence="24">2N</strain>
    </source>
</reference>
<keyword evidence="10" id="KW-0735">Signal-anchor</keyword>
<evidence type="ECO:0000256" key="14">
    <source>
        <dbReference type="ARBA" id="ARBA00023157"/>
    </source>
</evidence>
<dbReference type="InterPro" id="IPR035992">
    <property type="entry name" value="Ricin_B-like_lectins"/>
</dbReference>
<dbReference type="FunCoup" id="H0V0Y8">
    <property type="interactions" value="306"/>
</dbReference>
<name>H0V0Y8_CAVPO</name>
<keyword evidence="14 20" id="KW-1015">Disulfide bond</keyword>
<dbReference type="OMA" id="MVLWGAE"/>
<dbReference type="CDD" id="cd23442">
    <property type="entry name" value="beta-trefoil_Ricin_GALNT15"/>
    <property type="match status" value="1"/>
</dbReference>
<keyword evidence="8" id="KW-0479">Metal-binding</keyword>
<evidence type="ECO:0000259" key="22">
    <source>
        <dbReference type="SMART" id="SM00458"/>
    </source>
</evidence>
<comment type="catalytic activity">
    <reaction evidence="18">
        <text>L-seryl-[protein] + UDP-N-acetyl-alpha-D-galactosamine = a 3-O-[N-acetyl-alpha-D-galactosaminyl]-L-seryl-[protein] + UDP + H(+)</text>
        <dbReference type="Rhea" id="RHEA:23956"/>
        <dbReference type="Rhea" id="RHEA-COMP:9863"/>
        <dbReference type="Rhea" id="RHEA-COMP:12788"/>
        <dbReference type="ChEBI" id="CHEBI:15378"/>
        <dbReference type="ChEBI" id="CHEBI:29999"/>
        <dbReference type="ChEBI" id="CHEBI:53604"/>
        <dbReference type="ChEBI" id="CHEBI:58223"/>
        <dbReference type="ChEBI" id="CHEBI:67138"/>
        <dbReference type="EC" id="2.4.1.41"/>
    </reaction>
</comment>
<organism evidence="23 24">
    <name type="scientific">Cavia porcellus</name>
    <name type="common">Guinea pig</name>
    <dbReference type="NCBI Taxonomy" id="10141"/>
    <lineage>
        <taxon>Eukaryota</taxon>
        <taxon>Metazoa</taxon>
        <taxon>Chordata</taxon>
        <taxon>Craniata</taxon>
        <taxon>Vertebrata</taxon>
        <taxon>Euteleostomi</taxon>
        <taxon>Mammalia</taxon>
        <taxon>Eutheria</taxon>
        <taxon>Euarchontoglires</taxon>
        <taxon>Glires</taxon>
        <taxon>Rodentia</taxon>
        <taxon>Hystricomorpha</taxon>
        <taxon>Caviidae</taxon>
        <taxon>Cavia</taxon>
    </lineage>
</organism>
<dbReference type="GO" id="GO:0030246">
    <property type="term" value="F:carbohydrate binding"/>
    <property type="evidence" value="ECO:0007669"/>
    <property type="project" value="UniProtKB-KW"/>
</dbReference>
<evidence type="ECO:0000256" key="21">
    <source>
        <dbReference type="SAM" id="MobiDB-lite"/>
    </source>
</evidence>
<evidence type="ECO:0000256" key="2">
    <source>
        <dbReference type="ARBA" id="ARBA00004323"/>
    </source>
</evidence>
<gene>
    <name evidence="23" type="primary">GALNT15</name>
</gene>
<dbReference type="Ensembl" id="ENSCPOT00000003520.3">
    <property type="protein sequence ID" value="ENSCPOP00000003141.2"/>
    <property type="gene ID" value="ENSCPOG00000003476.4"/>
</dbReference>
<evidence type="ECO:0000256" key="1">
    <source>
        <dbReference type="ARBA" id="ARBA00001936"/>
    </source>
</evidence>
<dbReference type="KEGG" id="cpoc:100726167"/>
<dbReference type="InParanoid" id="H0V0Y8"/>
<evidence type="ECO:0000256" key="12">
    <source>
        <dbReference type="ARBA" id="ARBA00023034"/>
    </source>
</evidence>
<evidence type="ECO:0000256" key="3">
    <source>
        <dbReference type="ARBA" id="ARBA00004922"/>
    </source>
</evidence>
<evidence type="ECO:0000256" key="4">
    <source>
        <dbReference type="ARBA" id="ARBA00005680"/>
    </source>
</evidence>
<dbReference type="GO" id="GO:0006493">
    <property type="term" value="P:protein O-linked glycosylation"/>
    <property type="evidence" value="ECO:0007669"/>
    <property type="project" value="TreeGrafter"/>
</dbReference>
<accession>H0V0Y8</accession>
<keyword evidence="13 20" id="KW-0472">Membrane</keyword>